<evidence type="ECO:0000313" key="11">
    <source>
        <dbReference type="EMBL" id="CAF1070397.1"/>
    </source>
</evidence>
<comment type="pathway">
    <text evidence="3">Sphingolipid metabolism.</text>
</comment>
<gene>
    <name evidence="11" type="ORF">GPM918_LOCUS17244</name>
    <name evidence="12" type="ORF">SRO942_LOCUS17241</name>
</gene>
<evidence type="ECO:0000256" key="7">
    <source>
        <dbReference type="PROSITE-ProRule" id="PRU00205"/>
    </source>
</evidence>
<organism evidence="11 13">
    <name type="scientific">Didymodactylos carnosus</name>
    <dbReference type="NCBI Taxonomy" id="1234261"/>
    <lineage>
        <taxon>Eukaryota</taxon>
        <taxon>Metazoa</taxon>
        <taxon>Spiralia</taxon>
        <taxon>Gnathifera</taxon>
        <taxon>Rotifera</taxon>
        <taxon>Eurotatoria</taxon>
        <taxon>Bdelloidea</taxon>
        <taxon>Philodinida</taxon>
        <taxon>Philodinidae</taxon>
        <taxon>Didymodactylos</taxon>
    </lineage>
</organism>
<evidence type="ECO:0000259" key="10">
    <source>
        <dbReference type="PROSITE" id="PS50922"/>
    </source>
</evidence>
<evidence type="ECO:0000256" key="4">
    <source>
        <dbReference type="ARBA" id="ARBA00022692"/>
    </source>
</evidence>
<evidence type="ECO:0000256" key="5">
    <source>
        <dbReference type="ARBA" id="ARBA00022989"/>
    </source>
</evidence>
<feature type="transmembrane region" description="Helical" evidence="9">
    <location>
        <begin position="110"/>
        <end position="129"/>
    </location>
</feature>
<evidence type="ECO:0000256" key="1">
    <source>
        <dbReference type="ARBA" id="ARBA00004141"/>
    </source>
</evidence>
<dbReference type="Proteomes" id="UP000681722">
    <property type="component" value="Unassembled WGS sequence"/>
</dbReference>
<keyword evidence="5 9" id="KW-1133">Transmembrane helix</keyword>
<evidence type="ECO:0000256" key="2">
    <source>
        <dbReference type="ARBA" id="ARBA00004760"/>
    </source>
</evidence>
<keyword evidence="6 7" id="KW-0472">Membrane</keyword>
<evidence type="ECO:0000256" key="3">
    <source>
        <dbReference type="ARBA" id="ARBA00004991"/>
    </source>
</evidence>
<dbReference type="InterPro" id="IPR006634">
    <property type="entry name" value="TLC-dom"/>
</dbReference>
<feature type="transmembrane region" description="Helical" evidence="9">
    <location>
        <begin position="183"/>
        <end position="202"/>
    </location>
</feature>
<dbReference type="Proteomes" id="UP000663829">
    <property type="component" value="Unassembled WGS sequence"/>
</dbReference>
<evidence type="ECO:0000313" key="13">
    <source>
        <dbReference type="Proteomes" id="UP000663829"/>
    </source>
</evidence>
<dbReference type="AlphaFoldDB" id="A0A814M0Z7"/>
<evidence type="ECO:0000313" key="12">
    <source>
        <dbReference type="EMBL" id="CAF3837512.1"/>
    </source>
</evidence>
<accession>A0A814M0Z7</accession>
<feature type="domain" description="TLC" evidence="10">
    <location>
        <begin position="103"/>
        <end position="320"/>
    </location>
</feature>
<dbReference type="PANTHER" id="PTHR12560:SF58">
    <property type="entry name" value="CERAMIDE SYNTHASE 1"/>
    <property type="match status" value="1"/>
</dbReference>
<comment type="caution">
    <text evidence="11">The sequence shown here is derived from an EMBL/GenBank/DDBJ whole genome shotgun (WGS) entry which is preliminary data.</text>
</comment>
<dbReference type="PANTHER" id="PTHR12560">
    <property type="entry name" value="LONGEVITY ASSURANCE FACTOR 1 LAG1"/>
    <property type="match status" value="1"/>
</dbReference>
<proteinExistence type="predicted"/>
<feature type="transmembrane region" description="Helical" evidence="9">
    <location>
        <begin position="296"/>
        <end position="316"/>
    </location>
</feature>
<dbReference type="PROSITE" id="PS50922">
    <property type="entry name" value="TLC"/>
    <property type="match status" value="1"/>
</dbReference>
<dbReference type="EMBL" id="CAJNOQ010004694">
    <property type="protein sequence ID" value="CAF1070397.1"/>
    <property type="molecule type" value="Genomic_DNA"/>
</dbReference>
<dbReference type="OrthoDB" id="537032at2759"/>
<keyword evidence="4 7" id="KW-0812">Transmembrane</keyword>
<dbReference type="GO" id="GO:0050291">
    <property type="term" value="F:sphingosine N-acyltransferase activity"/>
    <property type="evidence" value="ECO:0007669"/>
    <property type="project" value="InterPro"/>
</dbReference>
<feature type="region of interest" description="Disordered" evidence="8">
    <location>
        <begin position="596"/>
        <end position="619"/>
    </location>
</feature>
<feature type="region of interest" description="Disordered" evidence="8">
    <location>
        <begin position="403"/>
        <end position="447"/>
    </location>
</feature>
<dbReference type="UniPathway" id="UPA00222"/>
<evidence type="ECO:0000256" key="9">
    <source>
        <dbReference type="SAM" id="Phobius"/>
    </source>
</evidence>
<feature type="transmembrane region" description="Helical" evidence="9">
    <location>
        <begin position="246"/>
        <end position="265"/>
    </location>
</feature>
<evidence type="ECO:0000256" key="8">
    <source>
        <dbReference type="SAM" id="MobiDB-lite"/>
    </source>
</evidence>
<dbReference type="InterPro" id="IPR016439">
    <property type="entry name" value="Lag1/Lac1-like"/>
</dbReference>
<dbReference type="SMART" id="SM00724">
    <property type="entry name" value="TLC"/>
    <property type="match status" value="1"/>
</dbReference>
<dbReference type="EMBL" id="CAJOBC010004693">
    <property type="protein sequence ID" value="CAF3837512.1"/>
    <property type="molecule type" value="Genomic_DNA"/>
</dbReference>
<dbReference type="GO" id="GO:0016020">
    <property type="term" value="C:membrane"/>
    <property type="evidence" value="ECO:0007669"/>
    <property type="project" value="UniProtKB-SubCell"/>
</dbReference>
<reference evidence="11" key="1">
    <citation type="submission" date="2021-02" db="EMBL/GenBank/DDBJ databases">
        <authorList>
            <person name="Nowell W R."/>
        </authorList>
    </citation>
    <scope>NUCLEOTIDE SEQUENCE</scope>
</reference>
<dbReference type="Pfam" id="PF03798">
    <property type="entry name" value="TRAM_LAG1_CLN8"/>
    <property type="match status" value="1"/>
</dbReference>
<comment type="pathway">
    <text evidence="2">Lipid metabolism; sphingolipid metabolism.</text>
</comment>
<sequence length="990" mass="113243">MTVLSERLDALKDLRGNFSLNPTYKDLVTGLWNTISWYYAPHMWSNYIFPQSFIDEFTEHFYFPLHEITYIIYIAVFITMLRYAFEYYICKPLLNWLALTKLNKRKCPESAWKCLLYTVTWSYCVYLLHYRYNYFHEPYLIWDDWSPGMTVPVDIKIMYFLQCGFYLHSIYATLYMDYKRRDFYVMLLHHVVTMTLIFVSYATRYHKVGLLVLFVHDITDIWLELTKALHYLSRQNDKDCPKYETAATCTFITFTACWLLFRLYWFPLKVLYSTGVVTAYRAYDKGCGLYGFFNSLLWILLGLNIYWLFFICQFLYRVCSGALNGLHDTREDEDDEDDEDDEEEKTVKASINSVNLYTLLPFNQLIMCDNTHFCKTQLYSYNESNHYYMDVNETQACYVKRKLSESDDQEDDVSSEESEDDLDENEEDSDEDNQQHSHTHNHQDNSDLYHSSSCYQSYSASLSKFNSLNRCSTITTRRHSDTVVTTSKTVSSTTTPILKRRCTYSTMHDDEQKRTILLESYRKLRGIKKPKLHVSLMICNLIKRLEKTFKTPSPSSTTITSTSHSCNNTNLVATTTTPLTNIYPMRTPPQHYGLTSTHDHQYSPQHHHSRTSFRTTSSDSISPQLLDFNDIMYNSSTNSSTSLINDSVNDIADNNNCPYNNETKTHLNDYINETYTPFHHHYTYSPPLISSTQYCAVSSSPSSLSPQLQQSITTAPSIITSSPNAKDILLSTYYDTVSPILVTENTNSNCELTDNTGVSSTSCTTSHYNTDTFWTTLDSLQQSNFAIPASIVSEDELIAPHGGGEYIDISGNTLSAYTFCHSPQTNNDSLPNTNSSSQTTISTTINSSDCCCNETTRTILDDDSSCAFTTNNTLQSSDLCTILLPSNTNELDMNNNETFSSLVNTSNLTNPELSSSSSFSCITITDCDNTNSLIANNNISFYPQVTTTSCSYSPSSSSSDHSSSQTYYHAILNYNLHESSRTNNGIITTA</sequence>
<feature type="transmembrane region" description="Helical" evidence="9">
    <location>
        <begin position="70"/>
        <end position="89"/>
    </location>
</feature>
<name>A0A814M0Z7_9BILA</name>
<dbReference type="GO" id="GO:0046513">
    <property type="term" value="P:ceramide biosynthetic process"/>
    <property type="evidence" value="ECO:0007669"/>
    <property type="project" value="InterPro"/>
</dbReference>
<feature type="compositionally biased region" description="Acidic residues" evidence="8">
    <location>
        <begin position="406"/>
        <end position="432"/>
    </location>
</feature>
<keyword evidence="13" id="KW-1185">Reference proteome</keyword>
<protein>
    <recommendedName>
        <fullName evidence="10">TLC domain-containing protein</fullName>
    </recommendedName>
</protein>
<evidence type="ECO:0000256" key="6">
    <source>
        <dbReference type="ARBA" id="ARBA00023136"/>
    </source>
</evidence>
<comment type="subcellular location">
    <subcellularLocation>
        <location evidence="1">Membrane</location>
        <topology evidence="1">Multi-pass membrane protein</topology>
    </subcellularLocation>
</comment>
<feature type="transmembrane region" description="Helical" evidence="9">
    <location>
        <begin position="157"/>
        <end position="176"/>
    </location>
</feature>